<dbReference type="Proteomes" id="UP000288623">
    <property type="component" value="Unassembled WGS sequence"/>
</dbReference>
<dbReference type="Pfam" id="PF01497">
    <property type="entry name" value="Peripla_BP_2"/>
    <property type="match status" value="1"/>
</dbReference>
<feature type="chain" id="PRO_5019372944" evidence="5">
    <location>
        <begin position="31"/>
        <end position="349"/>
    </location>
</feature>
<comment type="similarity">
    <text evidence="2">Belongs to the bacterial solute-binding protein 8 family.</text>
</comment>
<dbReference type="AlphaFoldDB" id="A0A433RV84"/>
<evidence type="ECO:0000313" key="7">
    <source>
        <dbReference type="EMBL" id="RUS57183.1"/>
    </source>
</evidence>
<protein>
    <submittedName>
        <fullName evidence="7">Iron ABC transporter permease</fullName>
    </submittedName>
</protein>
<dbReference type="Gene3D" id="3.40.50.1980">
    <property type="entry name" value="Nitrogenase molybdenum iron protein domain"/>
    <property type="match status" value="2"/>
</dbReference>
<dbReference type="EMBL" id="JTFC01000026">
    <property type="protein sequence ID" value="RUS57183.1"/>
    <property type="molecule type" value="Genomic_DNA"/>
</dbReference>
<dbReference type="PANTHER" id="PTHR30532">
    <property type="entry name" value="IRON III DICITRATE-BINDING PERIPLASMIC PROTEIN"/>
    <property type="match status" value="1"/>
</dbReference>
<dbReference type="PROSITE" id="PS51257">
    <property type="entry name" value="PROKAR_LIPOPROTEIN"/>
    <property type="match status" value="1"/>
</dbReference>
<evidence type="ECO:0000313" key="8">
    <source>
        <dbReference type="Proteomes" id="UP000288623"/>
    </source>
</evidence>
<dbReference type="OrthoDB" id="1846031at2"/>
<dbReference type="InterPro" id="IPR051313">
    <property type="entry name" value="Bact_iron-sidero_bind"/>
</dbReference>
<dbReference type="GO" id="GO:1901678">
    <property type="term" value="P:iron coordination entity transport"/>
    <property type="evidence" value="ECO:0007669"/>
    <property type="project" value="UniProtKB-ARBA"/>
</dbReference>
<evidence type="ECO:0000259" key="6">
    <source>
        <dbReference type="PROSITE" id="PS50983"/>
    </source>
</evidence>
<evidence type="ECO:0000256" key="2">
    <source>
        <dbReference type="ARBA" id="ARBA00008814"/>
    </source>
</evidence>
<reference evidence="7 8" key="1">
    <citation type="submission" date="2014-11" db="EMBL/GenBank/DDBJ databases">
        <title>Genome sequence and analysis of novel Kurthia sp.</title>
        <authorList>
            <person name="Lawson J.N."/>
            <person name="Gonzalez J.E."/>
            <person name="Rinauldi L."/>
            <person name="Xuan Z."/>
            <person name="Firman A."/>
            <person name="Shaddox L."/>
            <person name="Trudeau A."/>
            <person name="Shah S."/>
            <person name="Reiman D."/>
        </authorList>
    </citation>
    <scope>NUCLEOTIDE SEQUENCE [LARGE SCALE GENOMIC DNA]</scope>
    <source>
        <strain evidence="7 8">3B1D</strain>
    </source>
</reference>
<evidence type="ECO:0000256" key="3">
    <source>
        <dbReference type="ARBA" id="ARBA00022448"/>
    </source>
</evidence>
<dbReference type="GO" id="GO:0030288">
    <property type="term" value="C:outer membrane-bounded periplasmic space"/>
    <property type="evidence" value="ECO:0007669"/>
    <property type="project" value="TreeGrafter"/>
</dbReference>
<dbReference type="PROSITE" id="PS50983">
    <property type="entry name" value="FE_B12_PBP"/>
    <property type="match status" value="1"/>
</dbReference>
<keyword evidence="8" id="KW-1185">Reference proteome</keyword>
<evidence type="ECO:0000256" key="1">
    <source>
        <dbReference type="ARBA" id="ARBA00004196"/>
    </source>
</evidence>
<keyword evidence="3" id="KW-0813">Transport</keyword>
<comment type="subcellular location">
    <subcellularLocation>
        <location evidence="1">Cell envelope</location>
    </subcellularLocation>
</comment>
<comment type="caution">
    <text evidence="7">The sequence shown here is derived from an EMBL/GenBank/DDBJ whole genome shotgun (WGS) entry which is preliminary data.</text>
</comment>
<proteinExistence type="inferred from homology"/>
<dbReference type="CDD" id="cd01146">
    <property type="entry name" value="FhuD"/>
    <property type="match status" value="1"/>
</dbReference>
<name>A0A433RV84_9BACL</name>
<dbReference type="RefSeq" id="WP_126990074.1">
    <property type="nucleotide sequence ID" value="NZ_JTFC01000026.1"/>
</dbReference>
<keyword evidence="4 5" id="KW-0732">Signal</keyword>
<gene>
    <name evidence="7" type="ORF">QI30_06240</name>
</gene>
<feature type="signal peptide" evidence="5">
    <location>
        <begin position="1"/>
        <end position="30"/>
    </location>
</feature>
<evidence type="ECO:0000256" key="4">
    <source>
        <dbReference type="ARBA" id="ARBA00022729"/>
    </source>
</evidence>
<feature type="domain" description="Fe/B12 periplasmic-binding" evidence="6">
    <location>
        <begin position="66"/>
        <end position="345"/>
    </location>
</feature>
<organism evidence="7 8">
    <name type="scientific">Candidatus Kurthia intestinigallinarum</name>
    <dbReference type="NCBI Taxonomy" id="1562256"/>
    <lineage>
        <taxon>Bacteria</taxon>
        <taxon>Bacillati</taxon>
        <taxon>Bacillota</taxon>
        <taxon>Bacilli</taxon>
        <taxon>Bacillales</taxon>
        <taxon>Caryophanaceae</taxon>
        <taxon>Kurthia</taxon>
    </lineage>
</organism>
<dbReference type="PANTHER" id="PTHR30532:SF24">
    <property type="entry name" value="FERRIC ENTEROBACTIN-BINDING PERIPLASMIC PROTEIN FEPB"/>
    <property type="match status" value="1"/>
</dbReference>
<evidence type="ECO:0000256" key="5">
    <source>
        <dbReference type="SAM" id="SignalP"/>
    </source>
</evidence>
<dbReference type="SUPFAM" id="SSF53807">
    <property type="entry name" value="Helical backbone' metal receptor"/>
    <property type="match status" value="1"/>
</dbReference>
<dbReference type="InterPro" id="IPR002491">
    <property type="entry name" value="ABC_transptr_periplasmic_BD"/>
</dbReference>
<accession>A0A433RV84</accession>
<sequence length="349" mass="37829">MKTTTKSLLMLVMAALFALILGACSSNKDADDKTADKESGASNDTQYPIEIKHALGTTTIEKKPERVATIAWGNQDVALALGTVPVGFSAANYGIKDNDTGMLPWTQEKAEELGEKNPTIYQDTAGLDFEAIADSQPDVILAAYSGLTQEDYDKLKKIAPVVAYQDQPWVTSWRDMIKYDAMAMGMEKEGEQLIKDTEKTIQDAAAKYPDLKDKKAAFVAFDATGFSKFYVYTTGDPRGEMLEELGMSYPESVKAQIKDDASFYVELSAENADALNDADILVTYGTDKTLKALQKDPILGKVPAIKAGNVVVIEDNTPLAAAGTPSPLSIPYTIDEYASKISDVAKNVK</sequence>